<organism evidence="1 2">
    <name type="scientific">Phormidium nigroviride PCC 7112</name>
    <dbReference type="NCBI Taxonomy" id="179408"/>
    <lineage>
        <taxon>Bacteria</taxon>
        <taxon>Bacillati</taxon>
        <taxon>Cyanobacteriota</taxon>
        <taxon>Cyanophyceae</taxon>
        <taxon>Oscillatoriophycideae</taxon>
        <taxon>Oscillatoriales</taxon>
        <taxon>Oscillatoriaceae</taxon>
        <taxon>Phormidium</taxon>
    </lineage>
</organism>
<dbReference type="KEGG" id="oni:Osc7112_0637"/>
<reference evidence="1 2" key="1">
    <citation type="submission" date="2012-05" db="EMBL/GenBank/DDBJ databases">
        <title>Finished chromosome of genome of Oscillatoria sp. PCC 7112.</title>
        <authorList>
            <consortium name="US DOE Joint Genome Institute"/>
            <person name="Gugger M."/>
            <person name="Coursin T."/>
            <person name="Rippka R."/>
            <person name="Tandeau De Marsac N."/>
            <person name="Huntemann M."/>
            <person name="Wei C.-L."/>
            <person name="Han J."/>
            <person name="Detter J.C."/>
            <person name="Han C."/>
            <person name="Tapia R."/>
            <person name="Davenport K."/>
            <person name="Daligault H."/>
            <person name="Erkkila T."/>
            <person name="Gu W."/>
            <person name="Munk A.C.C."/>
            <person name="Teshima H."/>
            <person name="Xu Y."/>
            <person name="Chain P."/>
            <person name="Chen A."/>
            <person name="Krypides N."/>
            <person name="Mavromatis K."/>
            <person name="Markowitz V."/>
            <person name="Szeto E."/>
            <person name="Ivanova N."/>
            <person name="Mikhailova N."/>
            <person name="Ovchinnikova G."/>
            <person name="Pagani I."/>
            <person name="Pati A."/>
            <person name="Goodwin L."/>
            <person name="Peters L."/>
            <person name="Pitluck S."/>
            <person name="Woyke T."/>
            <person name="Kerfeld C."/>
        </authorList>
    </citation>
    <scope>NUCLEOTIDE SEQUENCE [LARGE SCALE GENOMIC DNA]</scope>
    <source>
        <strain evidence="1 2">PCC 7112</strain>
    </source>
</reference>
<dbReference type="EMBL" id="CP003614">
    <property type="protein sequence ID" value="AFZ05230.1"/>
    <property type="molecule type" value="Genomic_DNA"/>
</dbReference>
<gene>
    <name evidence="1" type="ORF">Osc7112_0637</name>
</gene>
<dbReference type="AlphaFoldDB" id="K9VDA6"/>
<evidence type="ECO:0000313" key="2">
    <source>
        <dbReference type="Proteomes" id="UP000010478"/>
    </source>
</evidence>
<sequence length="120" mass="13741">MGDKSNLELLRSLDFLVIVNIVGKALEIKPLLGDRTQLILWIHNEPGFVFLQDFNNAREINACDAFVFVSDWQREQFHRRFGIDSNRSCVLRNAIAPFFANIFADNISLLSHKSRPPILA</sequence>
<dbReference type="HOGENOM" id="CLU_2047319_0_0_3"/>
<proteinExistence type="predicted"/>
<dbReference type="SUPFAM" id="SSF53756">
    <property type="entry name" value="UDP-Glycosyltransferase/glycogen phosphorylase"/>
    <property type="match status" value="1"/>
</dbReference>
<keyword evidence="2" id="KW-1185">Reference proteome</keyword>
<evidence type="ECO:0000313" key="1">
    <source>
        <dbReference type="EMBL" id="AFZ05230.1"/>
    </source>
</evidence>
<dbReference type="STRING" id="179408.Osc7112_0637"/>
<name>K9VDA6_9CYAN</name>
<dbReference type="OrthoDB" id="146908at2"/>
<protein>
    <submittedName>
        <fullName evidence="1">Uncharacterized protein</fullName>
    </submittedName>
</protein>
<dbReference type="Proteomes" id="UP000010478">
    <property type="component" value="Chromosome"/>
</dbReference>
<accession>K9VDA6</accession>
<dbReference type="RefSeq" id="WP_015174561.1">
    <property type="nucleotide sequence ID" value="NC_019729.1"/>
</dbReference>
<dbReference type="eggNOG" id="COG0438">
    <property type="taxonomic scope" value="Bacteria"/>
</dbReference>